<dbReference type="InterPro" id="IPR000719">
    <property type="entry name" value="Prot_kinase_dom"/>
</dbReference>
<evidence type="ECO:0000256" key="4">
    <source>
        <dbReference type="ARBA" id="ARBA00022741"/>
    </source>
</evidence>
<comment type="catalytic activity">
    <reaction evidence="7">
        <text>L-threonyl-[protein] + ATP = O-phospho-L-threonyl-[protein] + ADP + H(+)</text>
        <dbReference type="Rhea" id="RHEA:46608"/>
        <dbReference type="Rhea" id="RHEA-COMP:11060"/>
        <dbReference type="Rhea" id="RHEA-COMP:11605"/>
        <dbReference type="ChEBI" id="CHEBI:15378"/>
        <dbReference type="ChEBI" id="CHEBI:30013"/>
        <dbReference type="ChEBI" id="CHEBI:30616"/>
        <dbReference type="ChEBI" id="CHEBI:61977"/>
        <dbReference type="ChEBI" id="CHEBI:456216"/>
        <dbReference type="EC" id="2.7.11.25"/>
    </reaction>
</comment>
<dbReference type="PANTHER" id="PTHR48016">
    <property type="entry name" value="MAP KINASE KINASE KINASE SSK2-RELATED-RELATED"/>
    <property type="match status" value="1"/>
</dbReference>
<sequence length="920" mass="99551">MPVYANSHGIYYRVLQSENEIDTLDNCRGIFLVVHITMPSWWGKSSKEVKKKNKESVIDKLQRKCIGPGAPRTRCSNTISEKGCQSRAHSRSPSSSTQVSRCQSFADWPHSQPLPLPGGQLTNIQRADCGIGASTQLGVDRGSQPISLLPLPKPGHVPNRPHAVDREGDLAPASISSDSSSNSDDPSDSRLLSPQAFDYESGIKSAMSSPSGVKQKDHSPIANKKTSGEMLKLPNILLNNQTGPTSPKQKPLKSRVPHLQIPPRGAFFSALDSSMSSPSRSPIRVFGHDPVINTSFLPGKTHADIFSLGSGQCSTPGSDHNSGHNSIGGDTSCQLFWPHSSCSPEYSPLPSSRTTSAGPGSRIQSGAVTPLHPHAGGPSTEYPLARPDDRKQQSHRLPLPPIAVSSSPPFSPSYSAGTSPSIPRSPGRTENPMSPGSHWKKGRLLGTGSFGHVYLGFNIESGEMCAMKEVTLFADDAKSRESAQQLRQEVALLSRLRHPNIVLYYGSEMVDDKLYIYLEYVSGGSIYKILKDYGRLGEAAIRSYTQQILSGLAYLHAKHTVHRDIKGANILVDPNGRVKLADFGMAKHITGQSCPLSFKGSPYWMAPEVINNASGCNLAVDIWSLGCTVLEMATTKPPWSQYEGVAAMFKVGNSKELPAIPDHLSDEGKDFVRQCLQRNPLSRPTAIQLLEHPFVKKALTERPILNPEPLEAIPAITNSVRSMGFGHSRNPPCLDLSGAAVSLPRSPKMVPGFSDAHVPRNISCPVSPLGSPQLLSRSPQHMSGRLSPSPMSSPRATSVSSSPLSSRIGALPLHPPKQPTNYLHEGMGTTTRSHNQDLKPDIFWGIARAHLSPEIVSSENSVPGERVGQHVSHAPKQQLYEAHLVLADRVSQQLLRNPVRLNPTLDLNPNSAVSCDKDRV</sequence>
<dbReference type="InterPro" id="IPR017441">
    <property type="entry name" value="Protein_kinase_ATP_BS"/>
</dbReference>
<feature type="binding site" evidence="9">
    <location>
        <position position="468"/>
    </location>
    <ligand>
        <name>ATP</name>
        <dbReference type="ChEBI" id="CHEBI:30616"/>
    </ligand>
</feature>
<evidence type="ECO:0000256" key="7">
    <source>
        <dbReference type="ARBA" id="ARBA00047559"/>
    </source>
</evidence>
<reference evidence="13" key="1">
    <citation type="submission" date="2024-07" db="EMBL/GenBank/DDBJ databases">
        <title>Two chromosome-level genome assemblies of Korean endemic species Abeliophyllum distichum and Forsythia ovata (Oleaceae).</title>
        <authorList>
            <person name="Jang H."/>
        </authorList>
    </citation>
    <scope>NUCLEOTIDE SEQUENCE [LARGE SCALE GENOMIC DNA]</scope>
</reference>
<protein>
    <recommendedName>
        <fullName evidence="2">mitogen-activated protein kinase kinase kinase</fullName>
        <ecNumber evidence="2">2.7.11.25</ecNumber>
    </recommendedName>
</protein>
<evidence type="ECO:0000256" key="5">
    <source>
        <dbReference type="ARBA" id="ARBA00022777"/>
    </source>
</evidence>
<feature type="domain" description="Protein kinase" evidence="11">
    <location>
        <begin position="439"/>
        <end position="695"/>
    </location>
</feature>
<keyword evidence="4 9" id="KW-0547">Nucleotide-binding</keyword>
<accession>A0ABD1WH30</accession>
<evidence type="ECO:0000256" key="2">
    <source>
        <dbReference type="ARBA" id="ARBA00012406"/>
    </source>
</evidence>
<comment type="catalytic activity">
    <reaction evidence="8">
        <text>L-seryl-[protein] + ATP = O-phospho-L-seryl-[protein] + ADP + H(+)</text>
        <dbReference type="Rhea" id="RHEA:17989"/>
        <dbReference type="Rhea" id="RHEA-COMP:9863"/>
        <dbReference type="Rhea" id="RHEA-COMP:11604"/>
        <dbReference type="ChEBI" id="CHEBI:15378"/>
        <dbReference type="ChEBI" id="CHEBI:29999"/>
        <dbReference type="ChEBI" id="CHEBI:30616"/>
        <dbReference type="ChEBI" id="CHEBI:83421"/>
        <dbReference type="ChEBI" id="CHEBI:456216"/>
        <dbReference type="EC" id="2.7.11.25"/>
    </reaction>
</comment>
<feature type="compositionally biased region" description="Low complexity" evidence="10">
    <location>
        <begin position="402"/>
        <end position="415"/>
    </location>
</feature>
<name>A0ABD1WH30_9LAMI</name>
<dbReference type="InterPro" id="IPR011009">
    <property type="entry name" value="Kinase-like_dom_sf"/>
</dbReference>
<comment type="caution">
    <text evidence="12">The sequence shown here is derived from an EMBL/GenBank/DDBJ whole genome shotgun (WGS) entry which is preliminary data.</text>
</comment>
<feature type="region of interest" description="Disordered" evidence="10">
    <location>
        <begin position="82"/>
        <end position="121"/>
    </location>
</feature>
<dbReference type="GO" id="GO:0004709">
    <property type="term" value="F:MAP kinase kinase kinase activity"/>
    <property type="evidence" value="ECO:0007669"/>
    <property type="project" value="UniProtKB-EC"/>
</dbReference>
<evidence type="ECO:0000256" key="1">
    <source>
        <dbReference type="ARBA" id="ARBA00006529"/>
    </source>
</evidence>
<proteinExistence type="inferred from homology"/>
<evidence type="ECO:0000256" key="8">
    <source>
        <dbReference type="ARBA" id="ARBA00048329"/>
    </source>
</evidence>
<evidence type="ECO:0000256" key="9">
    <source>
        <dbReference type="PROSITE-ProRule" id="PRU10141"/>
    </source>
</evidence>
<dbReference type="PROSITE" id="PS50011">
    <property type="entry name" value="PROTEIN_KINASE_DOM"/>
    <property type="match status" value="1"/>
</dbReference>
<feature type="region of interest" description="Disordered" evidence="10">
    <location>
        <begin position="764"/>
        <end position="815"/>
    </location>
</feature>
<gene>
    <name evidence="12" type="ORF">Fot_09215</name>
</gene>
<keyword evidence="13" id="KW-1185">Reference proteome</keyword>
<organism evidence="12 13">
    <name type="scientific">Forsythia ovata</name>
    <dbReference type="NCBI Taxonomy" id="205694"/>
    <lineage>
        <taxon>Eukaryota</taxon>
        <taxon>Viridiplantae</taxon>
        <taxon>Streptophyta</taxon>
        <taxon>Embryophyta</taxon>
        <taxon>Tracheophyta</taxon>
        <taxon>Spermatophyta</taxon>
        <taxon>Magnoliopsida</taxon>
        <taxon>eudicotyledons</taxon>
        <taxon>Gunneridae</taxon>
        <taxon>Pentapetalae</taxon>
        <taxon>asterids</taxon>
        <taxon>lamiids</taxon>
        <taxon>Lamiales</taxon>
        <taxon>Oleaceae</taxon>
        <taxon>Forsythieae</taxon>
        <taxon>Forsythia</taxon>
    </lineage>
</organism>
<dbReference type="Pfam" id="PF00069">
    <property type="entry name" value="Pkinase"/>
    <property type="match status" value="1"/>
</dbReference>
<dbReference type="SUPFAM" id="SSF56112">
    <property type="entry name" value="Protein kinase-like (PK-like)"/>
    <property type="match status" value="1"/>
</dbReference>
<dbReference type="CDD" id="cd06632">
    <property type="entry name" value="STKc_MEKK1_plant"/>
    <property type="match status" value="1"/>
</dbReference>
<comment type="similarity">
    <text evidence="1">Belongs to the protein kinase superfamily. STE Ser/Thr protein kinase family. MAP kinase kinase kinase subfamily.</text>
</comment>
<dbReference type="SMART" id="SM00220">
    <property type="entry name" value="S_TKc"/>
    <property type="match status" value="1"/>
</dbReference>
<evidence type="ECO:0000256" key="6">
    <source>
        <dbReference type="ARBA" id="ARBA00022840"/>
    </source>
</evidence>
<keyword evidence="3" id="KW-0808">Transferase</keyword>
<dbReference type="InterPro" id="IPR050538">
    <property type="entry name" value="MAP_kinase_kinase_kinase"/>
</dbReference>
<evidence type="ECO:0000313" key="12">
    <source>
        <dbReference type="EMBL" id="KAL2547685.1"/>
    </source>
</evidence>
<keyword evidence="6 9" id="KW-0067">ATP-binding</keyword>
<evidence type="ECO:0000259" key="11">
    <source>
        <dbReference type="PROSITE" id="PS50011"/>
    </source>
</evidence>
<evidence type="ECO:0000313" key="13">
    <source>
        <dbReference type="Proteomes" id="UP001604277"/>
    </source>
</evidence>
<dbReference type="Gene3D" id="1.10.510.10">
    <property type="entry name" value="Transferase(Phosphotransferase) domain 1"/>
    <property type="match status" value="1"/>
</dbReference>
<feature type="compositionally biased region" description="Low complexity" evidence="10">
    <location>
        <begin position="170"/>
        <end position="194"/>
    </location>
</feature>
<feature type="compositionally biased region" description="Low complexity" evidence="10">
    <location>
        <begin position="91"/>
        <end position="104"/>
    </location>
</feature>
<feature type="region of interest" description="Disordered" evidence="10">
    <location>
        <begin position="344"/>
        <end position="440"/>
    </location>
</feature>
<dbReference type="EMBL" id="JBFOLJ010000003">
    <property type="protein sequence ID" value="KAL2547685.1"/>
    <property type="molecule type" value="Genomic_DNA"/>
</dbReference>
<evidence type="ECO:0000256" key="3">
    <source>
        <dbReference type="ARBA" id="ARBA00022679"/>
    </source>
</evidence>
<dbReference type="FunFam" id="1.10.510.10:FF:000186">
    <property type="entry name" value="Mitogen-activated protein kinase kinase kinase"/>
    <property type="match status" value="1"/>
</dbReference>
<dbReference type="GO" id="GO:0005524">
    <property type="term" value="F:ATP binding"/>
    <property type="evidence" value="ECO:0007669"/>
    <property type="project" value="UniProtKB-UniRule"/>
</dbReference>
<dbReference type="PROSITE" id="PS00107">
    <property type="entry name" value="PROTEIN_KINASE_ATP"/>
    <property type="match status" value="1"/>
</dbReference>
<dbReference type="PANTHER" id="PTHR48016:SF17">
    <property type="entry name" value="MITOGEN-ACTIVATED PROTEIN KINASE KINASE KINASE YODA"/>
    <property type="match status" value="1"/>
</dbReference>
<evidence type="ECO:0000256" key="10">
    <source>
        <dbReference type="SAM" id="MobiDB-lite"/>
    </source>
</evidence>
<dbReference type="Proteomes" id="UP001604277">
    <property type="component" value="Unassembled WGS sequence"/>
</dbReference>
<dbReference type="AlphaFoldDB" id="A0ABD1WH30"/>
<dbReference type="EC" id="2.7.11.25" evidence="2"/>
<feature type="compositionally biased region" description="Low complexity" evidence="10">
    <location>
        <begin position="789"/>
        <end position="806"/>
    </location>
</feature>
<feature type="region of interest" description="Disordered" evidence="10">
    <location>
        <begin position="135"/>
        <end position="230"/>
    </location>
</feature>
<feature type="compositionally biased region" description="Polar residues" evidence="10">
    <location>
        <begin position="344"/>
        <end position="367"/>
    </location>
</feature>
<keyword evidence="5 12" id="KW-0418">Kinase</keyword>